<protein>
    <submittedName>
        <fullName evidence="4">Tetratricopeptide domain-containing protein</fullName>
    </submittedName>
</protein>
<dbReference type="Pfam" id="PF13431">
    <property type="entry name" value="TPR_17"/>
    <property type="match status" value="1"/>
</dbReference>
<feature type="repeat" description="TPR" evidence="3">
    <location>
        <begin position="412"/>
        <end position="445"/>
    </location>
</feature>
<dbReference type="InterPro" id="IPR013105">
    <property type="entry name" value="TPR_2"/>
</dbReference>
<dbReference type="SMART" id="SM00028">
    <property type="entry name" value="TPR"/>
    <property type="match status" value="14"/>
</dbReference>
<name>I7A5W4_MELRP</name>
<dbReference type="Pfam" id="PF13181">
    <property type="entry name" value="TPR_8"/>
    <property type="match status" value="5"/>
</dbReference>
<evidence type="ECO:0000313" key="4">
    <source>
        <dbReference type="EMBL" id="AFN75286.1"/>
    </source>
</evidence>
<dbReference type="OrthoDB" id="9814220at2"/>
<dbReference type="RefSeq" id="WP_014856718.1">
    <property type="nucleotide sequence ID" value="NC_018178.1"/>
</dbReference>
<feature type="repeat" description="TPR" evidence="3">
    <location>
        <begin position="69"/>
        <end position="102"/>
    </location>
</feature>
<accession>I7A5W4</accession>
<dbReference type="SUPFAM" id="SSF81901">
    <property type="entry name" value="HCP-like"/>
    <property type="match status" value="1"/>
</dbReference>
<dbReference type="Proteomes" id="UP000009011">
    <property type="component" value="Chromosome"/>
</dbReference>
<proteinExistence type="predicted"/>
<dbReference type="Pfam" id="PF07719">
    <property type="entry name" value="TPR_2"/>
    <property type="match status" value="1"/>
</dbReference>
<dbReference type="Pfam" id="PF01535">
    <property type="entry name" value="PPR"/>
    <property type="match status" value="1"/>
</dbReference>
<dbReference type="AlphaFoldDB" id="I7A5W4"/>
<dbReference type="eggNOG" id="COG0457">
    <property type="taxonomic scope" value="Bacteria"/>
</dbReference>
<dbReference type="InterPro" id="IPR019734">
    <property type="entry name" value="TPR_rpt"/>
</dbReference>
<dbReference type="Pfam" id="PF13176">
    <property type="entry name" value="TPR_7"/>
    <property type="match status" value="1"/>
</dbReference>
<feature type="repeat" description="TPR" evidence="3">
    <location>
        <begin position="344"/>
        <end position="377"/>
    </location>
</feature>
<dbReference type="SUPFAM" id="SSF48452">
    <property type="entry name" value="TPR-like"/>
    <property type="match status" value="2"/>
</dbReference>
<dbReference type="KEGG" id="mro:MROS_2055"/>
<gene>
    <name evidence="4" type="ordered locus">MROS_2055</name>
</gene>
<dbReference type="EMBL" id="CP003557">
    <property type="protein sequence ID" value="AFN75286.1"/>
    <property type="molecule type" value="Genomic_DNA"/>
</dbReference>
<evidence type="ECO:0000256" key="3">
    <source>
        <dbReference type="PROSITE-ProRule" id="PRU00339"/>
    </source>
</evidence>
<dbReference type="PATRIC" id="fig|1191523.3.peg.2172"/>
<keyword evidence="5" id="KW-1185">Reference proteome</keyword>
<dbReference type="PROSITE" id="PS50293">
    <property type="entry name" value="TPR_REGION"/>
    <property type="match status" value="1"/>
</dbReference>
<feature type="repeat" description="TPR" evidence="3">
    <location>
        <begin position="515"/>
        <end position="548"/>
    </location>
</feature>
<sequence length="594" mass="68007">MKKIVILLLIALTVSCTNKVVKEEDGGIPVDSSSVALSKFIEGNIYEMKGNFGDAIVKYNEALEYEKSAGIYYAIAKNCYRINRLAPALTNAKQAVKLDPDNPEYLFLLATIYDVSHMDDSSAVVYKKIIEIEPNNINAYYSLAQLYEKNKPLEAIKIYKKLISSIGPEWHILVRLTELNERIGNQKETIETLEELSRLNPSNLDLQKLLIDAYTKAEQYDRAFQLCDELLLSYPYDLGLLQQKGNIYIKQNNWKEAARVYEEIFDRNNLGLTEKLQLATLFYAAAEKDSNNIYIARKFLQKIDSDTSDWQVNAYLGEIELKLGNDSVAIEYFRKAAKLAEWNAQVWIRAGGLLFDSRKYDETIEFMSEAAEKFPNDFVINLIYGLALSQSNKHAEAKIYLKRAINLNPDDITALSAYGYTLNQLKENDEALVYLNKALLLQPDNVDLIGTVAMIYESEGNYKMSDSLYRHALELDSLNAIVLNNYAYSLAERNIRLDEALKMASKAVESEPENSSFLDTIGWIYFRLGDYQKAKDYIEKSLSVEPDNYTVIDHLGDVYFMMGNKTKAMEYWRKAYELNNDNKKIKEKIEKGEI</sequence>
<dbReference type="Gene3D" id="1.25.40.10">
    <property type="entry name" value="Tetratricopeptide repeat domain"/>
    <property type="match status" value="4"/>
</dbReference>
<dbReference type="InterPro" id="IPR011990">
    <property type="entry name" value="TPR-like_helical_dom_sf"/>
</dbReference>
<evidence type="ECO:0000313" key="5">
    <source>
        <dbReference type="Proteomes" id="UP000009011"/>
    </source>
</evidence>
<dbReference type="STRING" id="1191523.MROS_2055"/>
<keyword evidence="2 3" id="KW-0802">TPR repeat</keyword>
<dbReference type="PANTHER" id="PTHR12558">
    <property type="entry name" value="CELL DIVISION CYCLE 16,23,27"/>
    <property type="match status" value="1"/>
</dbReference>
<keyword evidence="1" id="KW-0677">Repeat</keyword>
<dbReference type="PROSITE" id="PS50005">
    <property type="entry name" value="TPR"/>
    <property type="match status" value="5"/>
</dbReference>
<evidence type="ECO:0000256" key="1">
    <source>
        <dbReference type="ARBA" id="ARBA00022737"/>
    </source>
</evidence>
<organism evidence="4 5">
    <name type="scientific">Melioribacter roseus (strain DSM 23840 / JCM 17771 / VKM B-2668 / P3M-2)</name>
    <dbReference type="NCBI Taxonomy" id="1191523"/>
    <lineage>
        <taxon>Bacteria</taxon>
        <taxon>Pseudomonadati</taxon>
        <taxon>Ignavibacteriota</taxon>
        <taxon>Ignavibacteria</taxon>
        <taxon>Ignavibacteriales</taxon>
        <taxon>Melioribacteraceae</taxon>
        <taxon>Melioribacter</taxon>
    </lineage>
</organism>
<dbReference type="InterPro" id="IPR002885">
    <property type="entry name" value="PPR_rpt"/>
</dbReference>
<dbReference type="PROSITE" id="PS51257">
    <property type="entry name" value="PROKAR_LIPOPROTEIN"/>
    <property type="match status" value="1"/>
</dbReference>
<dbReference type="PANTHER" id="PTHR12558:SF13">
    <property type="entry name" value="CELL DIVISION CYCLE PROTEIN 27 HOMOLOG"/>
    <property type="match status" value="1"/>
</dbReference>
<reference evidence="4 5" key="1">
    <citation type="journal article" date="2013" name="PLoS ONE">
        <title>Genomic analysis of Melioribacter roseus, facultatively anaerobic organotrophic bacterium representing a novel deep lineage within Bacteriodetes/Chlorobi group.</title>
        <authorList>
            <person name="Kadnikov V.V."/>
            <person name="Mardanov A.V."/>
            <person name="Podosokorskaya O.A."/>
            <person name="Gavrilov S.N."/>
            <person name="Kublanov I.V."/>
            <person name="Beletsky A.V."/>
            <person name="Bonch-Osmolovskaya E.A."/>
            <person name="Ravin N.V."/>
        </authorList>
    </citation>
    <scope>NUCLEOTIDE SEQUENCE [LARGE SCALE GENOMIC DNA]</scope>
    <source>
        <strain evidence="5">JCM 17771 / P3M-2</strain>
    </source>
</reference>
<evidence type="ECO:0000256" key="2">
    <source>
        <dbReference type="ARBA" id="ARBA00022803"/>
    </source>
</evidence>
<feature type="repeat" description="TPR" evidence="3">
    <location>
        <begin position="549"/>
        <end position="582"/>
    </location>
</feature>
<dbReference type="HOGENOM" id="CLU_007251_3_1_10"/>